<gene>
    <name evidence="1" type="ORF">C8F04DRAFT_1098322</name>
</gene>
<dbReference type="EMBL" id="JARJCM010000050">
    <property type="protein sequence ID" value="KAJ7035408.1"/>
    <property type="molecule type" value="Genomic_DNA"/>
</dbReference>
<sequence length="103" mass="11609">MHEWRSLRDEYLRAVVRLEGPGDASEEVCPSCQDNVPTLRCRHCFGGQLYCRECCLEMHAKNPLRVIGYVPMGDISPAPTFPQACFTFDNALPTPLDSHNAQK</sequence>
<proteinExistence type="predicted"/>
<protein>
    <submittedName>
        <fullName evidence="1">Uncharacterized protein</fullName>
    </submittedName>
</protein>
<keyword evidence="2" id="KW-1185">Reference proteome</keyword>
<dbReference type="CDD" id="cd19757">
    <property type="entry name" value="Bbox1"/>
    <property type="match status" value="1"/>
</dbReference>
<comment type="caution">
    <text evidence="1">The sequence shown here is derived from an EMBL/GenBank/DDBJ whole genome shotgun (WGS) entry which is preliminary data.</text>
</comment>
<reference evidence="1" key="1">
    <citation type="submission" date="2023-03" db="EMBL/GenBank/DDBJ databases">
        <title>Massive genome expansion in bonnet fungi (Mycena s.s.) driven by repeated elements and novel gene families across ecological guilds.</title>
        <authorList>
            <consortium name="Lawrence Berkeley National Laboratory"/>
            <person name="Harder C.B."/>
            <person name="Miyauchi S."/>
            <person name="Viragh M."/>
            <person name="Kuo A."/>
            <person name="Thoen E."/>
            <person name="Andreopoulos B."/>
            <person name="Lu D."/>
            <person name="Skrede I."/>
            <person name="Drula E."/>
            <person name="Henrissat B."/>
            <person name="Morin E."/>
            <person name="Kohler A."/>
            <person name="Barry K."/>
            <person name="LaButti K."/>
            <person name="Morin E."/>
            <person name="Salamov A."/>
            <person name="Lipzen A."/>
            <person name="Mereny Z."/>
            <person name="Hegedus B."/>
            <person name="Baldrian P."/>
            <person name="Stursova M."/>
            <person name="Weitz H."/>
            <person name="Taylor A."/>
            <person name="Grigoriev I.V."/>
            <person name="Nagy L.G."/>
            <person name="Martin F."/>
            <person name="Kauserud H."/>
        </authorList>
    </citation>
    <scope>NUCLEOTIDE SEQUENCE</scope>
    <source>
        <strain evidence="1">CBHHK200</strain>
    </source>
</reference>
<organism evidence="1 2">
    <name type="scientific">Mycena alexandri</name>
    <dbReference type="NCBI Taxonomy" id="1745969"/>
    <lineage>
        <taxon>Eukaryota</taxon>
        <taxon>Fungi</taxon>
        <taxon>Dikarya</taxon>
        <taxon>Basidiomycota</taxon>
        <taxon>Agaricomycotina</taxon>
        <taxon>Agaricomycetes</taxon>
        <taxon>Agaricomycetidae</taxon>
        <taxon>Agaricales</taxon>
        <taxon>Marasmiineae</taxon>
        <taxon>Mycenaceae</taxon>
        <taxon>Mycena</taxon>
    </lineage>
</organism>
<accession>A0AAD6X1H5</accession>
<evidence type="ECO:0000313" key="2">
    <source>
        <dbReference type="Proteomes" id="UP001218188"/>
    </source>
</evidence>
<dbReference type="Proteomes" id="UP001218188">
    <property type="component" value="Unassembled WGS sequence"/>
</dbReference>
<name>A0AAD6X1H5_9AGAR</name>
<evidence type="ECO:0000313" key="1">
    <source>
        <dbReference type="EMBL" id="KAJ7035408.1"/>
    </source>
</evidence>
<dbReference type="AlphaFoldDB" id="A0AAD6X1H5"/>